<comment type="function">
    <text evidence="9">Part of the Sec protein translocase complex. Interacts with the SecYEG preprotein conducting channel. SecDF uses the proton motive force (PMF) to complete protein translocation after the ATP-dependent function of SecA.</text>
</comment>
<keyword evidence="5 9" id="KW-0653">Protein transport</keyword>
<sequence length="308" mass="33978">MIRFYQHRKIFFAISILLILSSIVAAFINGIQLDIQFKGGTIVKYTYSGQINAEQAEKIVEQAVGRTTNCQLQSNMAKDEQMLIVSLASNEALTSQEQETITSVLTKAFPDAKLALSESLTVEPFIGRHFFINGMIAIGLSFLLILVYVGLRFKNIGGLSAGAMAIVALLHDALIVTGAFIIFKIPLNDSFIAAILTIIGFSINDTIVIYDRIRENERLLGKKVSTEELVDTSITQSMTRSINTNVAVFMSITVVYIFAQIYDIGSIRAFALPMMFGIISGCYSTICIAGPLWTMWQNHKQKVKSAHA</sequence>
<evidence type="ECO:0000256" key="7">
    <source>
        <dbReference type="ARBA" id="ARBA00023010"/>
    </source>
</evidence>
<dbReference type="InterPro" id="IPR022645">
    <property type="entry name" value="SecD/SecF_bac"/>
</dbReference>
<evidence type="ECO:0000256" key="3">
    <source>
        <dbReference type="ARBA" id="ARBA00022475"/>
    </source>
</evidence>
<dbReference type="PANTHER" id="PTHR30081">
    <property type="entry name" value="PROTEIN-EXPORT MEMBRANE PROTEIN SEC"/>
    <property type="match status" value="1"/>
</dbReference>
<evidence type="ECO:0000313" key="11">
    <source>
        <dbReference type="EMBL" id="MCR6544851.1"/>
    </source>
</evidence>
<evidence type="ECO:0000256" key="2">
    <source>
        <dbReference type="ARBA" id="ARBA00022448"/>
    </source>
</evidence>
<dbReference type="InterPro" id="IPR005665">
    <property type="entry name" value="SecF_bac"/>
</dbReference>
<keyword evidence="4 9" id="KW-0812">Transmembrane</keyword>
<accession>A0ABT1Y1V6</accession>
<evidence type="ECO:0000259" key="10">
    <source>
        <dbReference type="Pfam" id="PF02355"/>
    </source>
</evidence>
<keyword evidence="6 9" id="KW-1133">Transmembrane helix</keyword>
<dbReference type="Pfam" id="PF02355">
    <property type="entry name" value="SecD_SecF_C"/>
    <property type="match status" value="1"/>
</dbReference>
<feature type="transmembrane region" description="Helical" evidence="9">
    <location>
        <begin position="274"/>
        <end position="296"/>
    </location>
</feature>
<dbReference type="Proteomes" id="UP001524944">
    <property type="component" value="Unassembled WGS sequence"/>
</dbReference>
<proteinExistence type="inferred from homology"/>
<evidence type="ECO:0000256" key="4">
    <source>
        <dbReference type="ARBA" id="ARBA00022692"/>
    </source>
</evidence>
<evidence type="ECO:0000256" key="5">
    <source>
        <dbReference type="ARBA" id="ARBA00022927"/>
    </source>
</evidence>
<comment type="subunit">
    <text evidence="9">Forms a complex with SecD. Part of the essential Sec protein translocation apparatus which comprises SecA, SecYEG and auxiliary proteins SecDF. Other proteins may also be involved.</text>
</comment>
<keyword evidence="3 9" id="KW-1003">Cell membrane</keyword>
<dbReference type="Gene3D" id="1.20.1640.10">
    <property type="entry name" value="Multidrug efflux transporter AcrB transmembrane domain"/>
    <property type="match status" value="1"/>
</dbReference>
<comment type="subcellular location">
    <subcellularLocation>
        <location evidence="1 9">Cell membrane</location>
        <topology evidence="1 9">Multi-pass membrane protein</topology>
    </subcellularLocation>
</comment>
<dbReference type="PANTHER" id="PTHR30081:SF8">
    <property type="entry name" value="PROTEIN TRANSLOCASE SUBUNIT SECF"/>
    <property type="match status" value="1"/>
</dbReference>
<keyword evidence="8 9" id="KW-0472">Membrane</keyword>
<comment type="caution">
    <text evidence="11">The sequence shown here is derived from an EMBL/GenBank/DDBJ whole genome shotgun (WGS) entry which is preliminary data.</text>
</comment>
<feature type="transmembrane region" description="Helical" evidence="9">
    <location>
        <begin position="191"/>
        <end position="210"/>
    </location>
</feature>
<dbReference type="InterPro" id="IPR048634">
    <property type="entry name" value="SecD_SecF_C"/>
</dbReference>
<comment type="similarity">
    <text evidence="9">Belongs to the SecD/SecF family. SecF subfamily.</text>
</comment>
<keyword evidence="7 9" id="KW-0811">Translocation</keyword>
<comment type="caution">
    <text evidence="9">Lacks conserved residue(s) required for the propagation of feature annotation.</text>
</comment>
<evidence type="ECO:0000313" key="12">
    <source>
        <dbReference type="Proteomes" id="UP001524944"/>
    </source>
</evidence>
<keyword evidence="2 9" id="KW-0813">Transport</keyword>
<dbReference type="InterPro" id="IPR022813">
    <property type="entry name" value="SecD/SecF_arch_bac"/>
</dbReference>
<dbReference type="SUPFAM" id="SSF82866">
    <property type="entry name" value="Multidrug efflux transporter AcrB transmembrane domain"/>
    <property type="match status" value="1"/>
</dbReference>
<evidence type="ECO:0000256" key="1">
    <source>
        <dbReference type="ARBA" id="ARBA00004651"/>
    </source>
</evidence>
<dbReference type="NCBIfam" id="TIGR00966">
    <property type="entry name" value="transloc_SecF"/>
    <property type="match status" value="1"/>
</dbReference>
<evidence type="ECO:0000256" key="6">
    <source>
        <dbReference type="ARBA" id="ARBA00022989"/>
    </source>
</evidence>
<feature type="domain" description="Protein export membrane protein SecD/SecF C-terminal" evidence="10">
    <location>
        <begin position="113"/>
        <end position="298"/>
    </location>
</feature>
<reference evidence="11 12" key="1">
    <citation type="submission" date="2022-08" db="EMBL/GenBank/DDBJ databases">
        <title>Proteogenomics of the novel Dehalobacterium formicoaceticum strain EZ94 highlights a key role of methyltransferases during anaerobic dichloromethane degradation.</title>
        <authorList>
            <person name="Wasmund K."/>
        </authorList>
    </citation>
    <scope>NUCLEOTIDE SEQUENCE [LARGE SCALE GENOMIC DNA]</scope>
    <source>
        <strain evidence="11 12">EZ94</strain>
    </source>
</reference>
<dbReference type="RefSeq" id="WP_089612407.1">
    <property type="nucleotide sequence ID" value="NZ_CP022121.1"/>
</dbReference>
<organism evidence="11 12">
    <name type="scientific">Dehalobacterium formicoaceticum</name>
    <dbReference type="NCBI Taxonomy" id="51515"/>
    <lineage>
        <taxon>Bacteria</taxon>
        <taxon>Bacillati</taxon>
        <taxon>Bacillota</taxon>
        <taxon>Clostridia</taxon>
        <taxon>Eubacteriales</taxon>
        <taxon>Peptococcaceae</taxon>
        <taxon>Dehalobacterium</taxon>
    </lineage>
</organism>
<gene>
    <name evidence="9 11" type="primary">secF</name>
    <name evidence="11" type="ORF">NVS47_04850</name>
</gene>
<feature type="transmembrane region" description="Helical" evidence="9">
    <location>
        <begin position="163"/>
        <end position="185"/>
    </location>
</feature>
<evidence type="ECO:0000256" key="9">
    <source>
        <dbReference type="HAMAP-Rule" id="MF_01464"/>
    </source>
</evidence>
<dbReference type="HAMAP" id="MF_01464_B">
    <property type="entry name" value="SecF_B"/>
    <property type="match status" value="1"/>
</dbReference>
<name>A0ABT1Y1V6_9FIRM</name>
<dbReference type="PRINTS" id="PR01755">
    <property type="entry name" value="SECFTRNLCASE"/>
</dbReference>
<feature type="transmembrane region" description="Helical" evidence="9">
    <location>
        <begin position="130"/>
        <end position="151"/>
    </location>
</feature>
<keyword evidence="12" id="KW-1185">Reference proteome</keyword>
<feature type="transmembrane region" description="Helical" evidence="9">
    <location>
        <begin position="242"/>
        <end position="262"/>
    </location>
</feature>
<protein>
    <recommendedName>
        <fullName evidence="9">Protein-export membrane protein SecF</fullName>
    </recommendedName>
</protein>
<evidence type="ECO:0000256" key="8">
    <source>
        <dbReference type="ARBA" id="ARBA00023136"/>
    </source>
</evidence>
<dbReference type="EMBL" id="JANPWE010000002">
    <property type="protein sequence ID" value="MCR6544851.1"/>
    <property type="molecule type" value="Genomic_DNA"/>
</dbReference>